<evidence type="ECO:0000313" key="1">
    <source>
        <dbReference type="EMBL" id="KAK4232062.1"/>
    </source>
</evidence>
<comment type="caution">
    <text evidence="1">The sequence shown here is derived from an EMBL/GenBank/DDBJ whole genome shotgun (WGS) entry which is preliminary data.</text>
</comment>
<keyword evidence="2" id="KW-1185">Reference proteome</keyword>
<dbReference type="EMBL" id="MU865289">
    <property type="protein sequence ID" value="KAK4232062.1"/>
    <property type="molecule type" value="Genomic_DNA"/>
</dbReference>
<sequence>MENPISLPCHKDHSLKVAVFHAPDASISAVRSVSSLTISRANFGPFVILNEITFCNLKSFLFFKSAIILESIPPTNLTQLATNQSNKLAPILLNPLLFKSLALSNLRNALIPNLALQILNRQTLNCLPHSFKHTSLVTPMPDNNLCLWLQKSFFTFNLVVHNHRSRGQTIEGSLDGLEGDLRKGFGRRNRFVRLGEGEKDLRGEIPRRVSCCSSHCVFLVLLQERQKVRQGKGPISRCCLSPSRKSIGIDSQTPVNGGALLFGRGPHFVFWKQFWRGFQLGDP</sequence>
<proteinExistence type="predicted"/>
<reference evidence="1" key="1">
    <citation type="journal article" date="2023" name="Mol. Phylogenet. Evol.">
        <title>Genome-scale phylogeny and comparative genomics of the fungal order Sordariales.</title>
        <authorList>
            <person name="Hensen N."/>
            <person name="Bonometti L."/>
            <person name="Westerberg I."/>
            <person name="Brannstrom I.O."/>
            <person name="Guillou S."/>
            <person name="Cros-Aarteil S."/>
            <person name="Calhoun S."/>
            <person name="Haridas S."/>
            <person name="Kuo A."/>
            <person name="Mondo S."/>
            <person name="Pangilinan J."/>
            <person name="Riley R."/>
            <person name="LaButti K."/>
            <person name="Andreopoulos B."/>
            <person name="Lipzen A."/>
            <person name="Chen C."/>
            <person name="Yan M."/>
            <person name="Daum C."/>
            <person name="Ng V."/>
            <person name="Clum A."/>
            <person name="Steindorff A."/>
            <person name="Ohm R.A."/>
            <person name="Martin F."/>
            <person name="Silar P."/>
            <person name="Natvig D.O."/>
            <person name="Lalanne C."/>
            <person name="Gautier V."/>
            <person name="Ament-Velasquez S.L."/>
            <person name="Kruys A."/>
            <person name="Hutchinson M.I."/>
            <person name="Powell A.J."/>
            <person name="Barry K."/>
            <person name="Miller A.N."/>
            <person name="Grigoriev I.V."/>
            <person name="Debuchy R."/>
            <person name="Gladieux P."/>
            <person name="Hiltunen Thoren M."/>
            <person name="Johannesson H."/>
        </authorList>
    </citation>
    <scope>NUCLEOTIDE SEQUENCE</scope>
    <source>
        <strain evidence="1">CBS 990.96</strain>
    </source>
</reference>
<protein>
    <submittedName>
        <fullName evidence="1">Uncharacterized protein</fullName>
    </submittedName>
</protein>
<organism evidence="1 2">
    <name type="scientific">Podospora fimiseda</name>
    <dbReference type="NCBI Taxonomy" id="252190"/>
    <lineage>
        <taxon>Eukaryota</taxon>
        <taxon>Fungi</taxon>
        <taxon>Dikarya</taxon>
        <taxon>Ascomycota</taxon>
        <taxon>Pezizomycotina</taxon>
        <taxon>Sordariomycetes</taxon>
        <taxon>Sordariomycetidae</taxon>
        <taxon>Sordariales</taxon>
        <taxon>Podosporaceae</taxon>
        <taxon>Podospora</taxon>
    </lineage>
</organism>
<reference evidence="1" key="2">
    <citation type="submission" date="2023-05" db="EMBL/GenBank/DDBJ databases">
        <authorList>
            <consortium name="Lawrence Berkeley National Laboratory"/>
            <person name="Steindorff A."/>
            <person name="Hensen N."/>
            <person name="Bonometti L."/>
            <person name="Westerberg I."/>
            <person name="Brannstrom I.O."/>
            <person name="Guillou S."/>
            <person name="Cros-Aarteil S."/>
            <person name="Calhoun S."/>
            <person name="Haridas S."/>
            <person name="Kuo A."/>
            <person name="Mondo S."/>
            <person name="Pangilinan J."/>
            <person name="Riley R."/>
            <person name="Labutti K."/>
            <person name="Andreopoulos B."/>
            <person name="Lipzen A."/>
            <person name="Chen C."/>
            <person name="Yanf M."/>
            <person name="Daum C."/>
            <person name="Ng V."/>
            <person name="Clum A."/>
            <person name="Ohm R."/>
            <person name="Martin F."/>
            <person name="Silar P."/>
            <person name="Natvig D."/>
            <person name="Lalanne C."/>
            <person name="Gautier V."/>
            <person name="Ament-Velasquez S.L."/>
            <person name="Kruys A."/>
            <person name="Hutchinson M.I."/>
            <person name="Powell A.J."/>
            <person name="Barry K."/>
            <person name="Miller A.N."/>
            <person name="Grigoriev I.V."/>
            <person name="Debuchy R."/>
            <person name="Gladieux P."/>
            <person name="Thoren M.H."/>
            <person name="Johannesson H."/>
        </authorList>
    </citation>
    <scope>NUCLEOTIDE SEQUENCE</scope>
    <source>
        <strain evidence="1">CBS 990.96</strain>
    </source>
</reference>
<dbReference type="Proteomes" id="UP001301958">
    <property type="component" value="Unassembled WGS sequence"/>
</dbReference>
<gene>
    <name evidence="1" type="ORF">QBC38DRAFT_143987</name>
</gene>
<name>A0AAN7BYY5_9PEZI</name>
<evidence type="ECO:0000313" key="2">
    <source>
        <dbReference type="Proteomes" id="UP001301958"/>
    </source>
</evidence>
<dbReference type="AlphaFoldDB" id="A0AAN7BYY5"/>
<accession>A0AAN7BYY5</accession>